<feature type="transmembrane region" description="Helical" evidence="1">
    <location>
        <begin position="16"/>
        <end position="34"/>
    </location>
</feature>
<keyword evidence="1" id="KW-1133">Transmembrane helix</keyword>
<name>A0A381V698_9ZZZZ</name>
<proteinExistence type="predicted"/>
<accession>A0A381V698</accession>
<feature type="transmembrane region" description="Helical" evidence="1">
    <location>
        <begin position="41"/>
        <end position="61"/>
    </location>
</feature>
<keyword evidence="1" id="KW-0812">Transmembrane</keyword>
<dbReference type="Pfam" id="PF20189">
    <property type="entry name" value="DUF6552"/>
    <property type="match status" value="1"/>
</dbReference>
<dbReference type="InterPro" id="IPR046682">
    <property type="entry name" value="DUF6552"/>
</dbReference>
<feature type="transmembrane region" description="Helical" evidence="1">
    <location>
        <begin position="67"/>
        <end position="86"/>
    </location>
</feature>
<reference evidence="2" key="1">
    <citation type="submission" date="2018-05" db="EMBL/GenBank/DDBJ databases">
        <authorList>
            <person name="Lanie J.A."/>
            <person name="Ng W.-L."/>
            <person name="Kazmierczak K.M."/>
            <person name="Andrzejewski T.M."/>
            <person name="Davidsen T.M."/>
            <person name="Wayne K.J."/>
            <person name="Tettelin H."/>
            <person name="Glass J.I."/>
            <person name="Rusch D."/>
            <person name="Podicherti R."/>
            <person name="Tsui H.-C.T."/>
            <person name="Winkler M.E."/>
        </authorList>
    </citation>
    <scope>NUCLEOTIDE SEQUENCE</scope>
</reference>
<feature type="non-terminal residue" evidence="2">
    <location>
        <position position="1"/>
    </location>
</feature>
<keyword evidence="1" id="KW-0472">Membrane</keyword>
<protein>
    <submittedName>
        <fullName evidence="2">Uncharacterized protein</fullName>
    </submittedName>
</protein>
<evidence type="ECO:0000313" key="2">
    <source>
        <dbReference type="EMBL" id="SVA34803.1"/>
    </source>
</evidence>
<organism evidence="2">
    <name type="scientific">marine metagenome</name>
    <dbReference type="NCBI Taxonomy" id="408172"/>
    <lineage>
        <taxon>unclassified sequences</taxon>
        <taxon>metagenomes</taxon>
        <taxon>ecological metagenomes</taxon>
    </lineage>
</organism>
<gene>
    <name evidence="2" type="ORF">METZ01_LOCUS87657</name>
</gene>
<sequence>VKIAYQKVTPVRELSWYIKWSANVFCLAGMVLISAGGQYPLLQMIISLIGVAGWALVAIIWHDRALIVVNAMAIFIYLTGVVKFLMKGGLI</sequence>
<evidence type="ECO:0000256" key="1">
    <source>
        <dbReference type="SAM" id="Phobius"/>
    </source>
</evidence>
<dbReference type="AlphaFoldDB" id="A0A381V698"/>
<dbReference type="EMBL" id="UINC01007726">
    <property type="protein sequence ID" value="SVA34803.1"/>
    <property type="molecule type" value="Genomic_DNA"/>
</dbReference>